<keyword evidence="10" id="KW-0472">Membrane</keyword>
<dbReference type="InterPro" id="IPR001128">
    <property type="entry name" value="Cyt_P450"/>
</dbReference>
<comment type="cofactor">
    <cofactor evidence="1 8">
        <name>heme</name>
        <dbReference type="ChEBI" id="CHEBI:30413"/>
    </cofactor>
</comment>
<dbReference type="GO" id="GO:0020037">
    <property type="term" value="F:heme binding"/>
    <property type="evidence" value="ECO:0007669"/>
    <property type="project" value="InterPro"/>
</dbReference>
<keyword evidence="5 9" id="KW-0560">Oxidoreductase</keyword>
<comment type="caution">
    <text evidence="11">The sequence shown here is derived from an EMBL/GenBank/DDBJ whole genome shotgun (WGS) entry which is preliminary data.</text>
</comment>
<dbReference type="GO" id="GO:0016712">
    <property type="term" value="F:oxidoreductase activity, acting on paired donors, with incorporation or reduction of molecular oxygen, reduced flavin or flavoprotein as one donor, and incorporation of one atom of oxygen"/>
    <property type="evidence" value="ECO:0007669"/>
    <property type="project" value="InterPro"/>
</dbReference>
<dbReference type="InterPro" id="IPR017972">
    <property type="entry name" value="Cyt_P450_CS"/>
</dbReference>
<gene>
    <name evidence="11" type="ORF">KGF56_004254</name>
</gene>
<dbReference type="InterPro" id="IPR002974">
    <property type="entry name" value="Cyt_P450_E_CYP52_ascomycetes"/>
</dbReference>
<keyword evidence="7 9" id="KW-0503">Monooxygenase</keyword>
<evidence type="ECO:0000256" key="3">
    <source>
        <dbReference type="ARBA" id="ARBA00022617"/>
    </source>
</evidence>
<accession>A0AAI9STY2</accession>
<evidence type="ECO:0000256" key="2">
    <source>
        <dbReference type="ARBA" id="ARBA00010617"/>
    </source>
</evidence>
<feature type="binding site" description="axial binding residue" evidence="8">
    <location>
        <position position="478"/>
    </location>
    <ligand>
        <name>heme</name>
        <dbReference type="ChEBI" id="CHEBI:30413"/>
    </ligand>
    <ligandPart>
        <name>Fe</name>
        <dbReference type="ChEBI" id="CHEBI:18248"/>
    </ligandPart>
</feature>
<evidence type="ECO:0000256" key="4">
    <source>
        <dbReference type="ARBA" id="ARBA00022723"/>
    </source>
</evidence>
<evidence type="ECO:0000256" key="6">
    <source>
        <dbReference type="ARBA" id="ARBA00023004"/>
    </source>
</evidence>
<dbReference type="InterPro" id="IPR036396">
    <property type="entry name" value="Cyt_P450_sf"/>
</dbReference>
<evidence type="ECO:0000256" key="5">
    <source>
        <dbReference type="ARBA" id="ARBA00023002"/>
    </source>
</evidence>
<evidence type="ECO:0000256" key="9">
    <source>
        <dbReference type="RuleBase" id="RU000461"/>
    </source>
</evidence>
<dbReference type="AlphaFoldDB" id="A0AAI9STY2"/>
<dbReference type="PANTHER" id="PTHR24287:SF1">
    <property type="entry name" value="P450, PUTATIVE (EUROFUNG)-RELATED"/>
    <property type="match status" value="1"/>
</dbReference>
<evidence type="ECO:0000313" key="12">
    <source>
        <dbReference type="Proteomes" id="UP001202479"/>
    </source>
</evidence>
<dbReference type="InterPro" id="IPR047146">
    <property type="entry name" value="Cyt_P450_E_CYP52_fungi"/>
</dbReference>
<dbReference type="PRINTS" id="PR00385">
    <property type="entry name" value="P450"/>
</dbReference>
<organism evidence="11 12">
    <name type="scientific">Candida oxycetoniae</name>
    <dbReference type="NCBI Taxonomy" id="497107"/>
    <lineage>
        <taxon>Eukaryota</taxon>
        <taxon>Fungi</taxon>
        <taxon>Dikarya</taxon>
        <taxon>Ascomycota</taxon>
        <taxon>Saccharomycotina</taxon>
        <taxon>Pichiomycetes</taxon>
        <taxon>Debaryomycetaceae</taxon>
        <taxon>Candida/Lodderomyces clade</taxon>
        <taxon>Candida</taxon>
    </lineage>
</organism>
<dbReference type="PANTHER" id="PTHR24287">
    <property type="entry name" value="P450, PUTATIVE (EUROFUNG)-RELATED"/>
    <property type="match status" value="1"/>
</dbReference>
<proteinExistence type="inferred from homology"/>
<evidence type="ECO:0000256" key="1">
    <source>
        <dbReference type="ARBA" id="ARBA00001971"/>
    </source>
</evidence>
<keyword evidence="10" id="KW-1133">Transmembrane helix</keyword>
<dbReference type="Proteomes" id="UP001202479">
    <property type="component" value="Unassembled WGS sequence"/>
</dbReference>
<dbReference type="PRINTS" id="PR01239">
    <property type="entry name" value="EP450IICYP52"/>
</dbReference>
<dbReference type="PRINTS" id="PR00464">
    <property type="entry name" value="EP450II"/>
</dbReference>
<dbReference type="RefSeq" id="XP_049178748.1">
    <property type="nucleotide sequence ID" value="XM_049325674.1"/>
</dbReference>
<keyword evidence="12" id="KW-1185">Reference proteome</keyword>
<comment type="similarity">
    <text evidence="2 9">Belongs to the cytochrome P450 family.</text>
</comment>
<evidence type="ECO:0000256" key="7">
    <source>
        <dbReference type="ARBA" id="ARBA00023033"/>
    </source>
</evidence>
<evidence type="ECO:0000256" key="8">
    <source>
        <dbReference type="PIRSR" id="PIRSR602402-1"/>
    </source>
</evidence>
<dbReference type="EMBL" id="JAHUZD010000139">
    <property type="protein sequence ID" value="KAI3403001.2"/>
    <property type="molecule type" value="Genomic_DNA"/>
</dbReference>
<protein>
    <submittedName>
        <fullName evidence="11">Uncharacterized protein</fullName>
    </submittedName>
</protein>
<dbReference type="GeneID" id="73381869"/>
<evidence type="ECO:0000256" key="10">
    <source>
        <dbReference type="SAM" id="Phobius"/>
    </source>
</evidence>
<keyword evidence="10" id="KW-0812">Transmembrane</keyword>
<evidence type="ECO:0000313" key="11">
    <source>
        <dbReference type="EMBL" id="KAI3403001.2"/>
    </source>
</evidence>
<dbReference type="CDD" id="cd11063">
    <property type="entry name" value="CYP52"/>
    <property type="match status" value="1"/>
</dbReference>
<sequence>MSLEYMEYVEYAEQFVSTYFVPHIVTWYGLIGALIGAYFLGLYIKREIFRRQRGCKEPPVYPDGGILGLKLGYDLQYYKREGRLVDFPVEMFKRYGSKTTFSAYLFGVRVVVSCEPENLKAILATQFEDFCLGARHAHFKPLLGNGIFTLDNEGWKESRQLLRPQFAREQVAHVKALEPHLQVLAKHIRKFQELGKTFDIQELFFRFTVDTSTEFLFGESVHSLYDDAINMKTDPEVADFAQAFNETQKDLAVRAYLQVMYWIYNPPSFKRNTKIVHKFAKRFVNKALNLTPEELNEHCKHHYTFLYELAKQTRDPQVLQDQLLNIMVAGRDTTAGLLSFCIFELARHQDVWQKLKEEIYANFGSGDDADIEKITFETLKSCTYLKWVINEALRLYPSVPINFRTATRDTTLPIGGGKDGLSPVFVGKGTTVAYSPYVLHRMVKYYGKDAQVFRPERWETLKGLGWSYLPFNGGPRICLGQQFAITEASYVIARLCQIFPTLVSKDDKPDPCKKLIHLTMSHQEGVFVQMS</sequence>
<keyword evidence="4 8" id="KW-0479">Metal-binding</keyword>
<dbReference type="GO" id="GO:0005506">
    <property type="term" value="F:iron ion binding"/>
    <property type="evidence" value="ECO:0007669"/>
    <property type="project" value="InterPro"/>
</dbReference>
<dbReference type="InterPro" id="IPR002402">
    <property type="entry name" value="Cyt_P450_E_grp-II"/>
</dbReference>
<keyword evidence="6 8" id="KW-0408">Iron</keyword>
<name>A0AAI9STY2_9ASCO</name>
<dbReference type="PROSITE" id="PS00086">
    <property type="entry name" value="CYTOCHROME_P450"/>
    <property type="match status" value="1"/>
</dbReference>
<dbReference type="Gene3D" id="1.10.630.10">
    <property type="entry name" value="Cytochrome P450"/>
    <property type="match status" value="1"/>
</dbReference>
<reference evidence="11" key="1">
    <citation type="journal article" date="2022" name="DNA Res.">
        <title>Genome analysis of five recently described species of the CUG-Ser clade uncovers Candida theae as a new hybrid lineage with pathogenic potential in the Candida parapsilosis species complex.</title>
        <authorList>
            <person name="Mixao V."/>
            <person name="Del Olmo V."/>
            <person name="Hegedusova E."/>
            <person name="Saus E."/>
            <person name="Pryszcz L."/>
            <person name="Cillingova A."/>
            <person name="Nosek J."/>
            <person name="Gabaldon T."/>
        </authorList>
    </citation>
    <scope>NUCLEOTIDE SEQUENCE</scope>
    <source>
        <strain evidence="11">CBS 10844</strain>
    </source>
</reference>
<dbReference type="SUPFAM" id="SSF48264">
    <property type="entry name" value="Cytochrome P450"/>
    <property type="match status" value="1"/>
</dbReference>
<feature type="transmembrane region" description="Helical" evidence="10">
    <location>
        <begin position="20"/>
        <end position="44"/>
    </location>
</feature>
<keyword evidence="3 8" id="KW-0349">Heme</keyword>
<dbReference type="Pfam" id="PF00067">
    <property type="entry name" value="p450"/>
    <property type="match status" value="1"/>
</dbReference>